<name>A0A2N7VT71_9BURK</name>
<accession>A0A2N7VT71</accession>
<evidence type="ECO:0008006" key="6">
    <source>
        <dbReference type="Google" id="ProtNLM"/>
    </source>
</evidence>
<evidence type="ECO:0000313" key="4">
    <source>
        <dbReference type="Proteomes" id="UP000235659"/>
    </source>
</evidence>
<dbReference type="Pfam" id="PF11925">
    <property type="entry name" value="DUF3443"/>
    <property type="match status" value="1"/>
</dbReference>
<dbReference type="PROSITE" id="PS51257">
    <property type="entry name" value="PROKAR_LIPOPROTEIN"/>
    <property type="match status" value="1"/>
</dbReference>
<dbReference type="InterPro" id="IPR021847">
    <property type="entry name" value="DUF3443"/>
</dbReference>
<evidence type="ECO:0000313" key="5">
    <source>
        <dbReference type="Proteomes" id="UP000494205"/>
    </source>
</evidence>
<feature type="region of interest" description="Disordered" evidence="1">
    <location>
        <begin position="30"/>
        <end position="82"/>
    </location>
</feature>
<feature type="compositionally biased region" description="Low complexity" evidence="1">
    <location>
        <begin position="33"/>
        <end position="82"/>
    </location>
</feature>
<dbReference type="AlphaFoldDB" id="A0A2N7VT71"/>
<evidence type="ECO:0000313" key="2">
    <source>
        <dbReference type="EMBL" id="CAB3741813.1"/>
    </source>
</evidence>
<dbReference type="EMBL" id="CADIJZ010000048">
    <property type="protein sequence ID" value="CAB3741813.1"/>
    <property type="molecule type" value="Genomic_DNA"/>
</dbReference>
<gene>
    <name evidence="3" type="ORF">C0Z16_34780</name>
    <name evidence="2" type="ORF">LMG27174_06796</name>
</gene>
<dbReference type="Proteomes" id="UP000235659">
    <property type="component" value="Unassembled WGS sequence"/>
</dbReference>
<evidence type="ECO:0000313" key="3">
    <source>
        <dbReference type="EMBL" id="PMS20329.1"/>
    </source>
</evidence>
<proteinExistence type="predicted"/>
<dbReference type="Proteomes" id="UP000494205">
    <property type="component" value="Unassembled WGS sequence"/>
</dbReference>
<reference evidence="3 4" key="1">
    <citation type="submission" date="2018-01" db="EMBL/GenBank/DDBJ databases">
        <title>Whole genome analyses suggest that Burkholderia sensu lato contains two further novel genera in the rhizoxinica-symbiotica group Mycetohabitans gen. nov., and Trinickia gen. nov.: implications for the evolution of diazotrophy and nodulation in the Burkholderiaceae.</title>
        <authorList>
            <person name="Estrada-de los Santos P."/>
            <person name="Palmer M."/>
            <person name="Chavez-Ramirez B."/>
            <person name="Beukes C."/>
            <person name="Steenkamp E.T."/>
            <person name="Hirsch A.M."/>
            <person name="Manyaka P."/>
            <person name="Maluk M."/>
            <person name="Lafos M."/>
            <person name="Crook M."/>
            <person name="Gross E."/>
            <person name="Simon M.F."/>
            <person name="Bueno dos Reis Junior F."/>
            <person name="Poole P.S."/>
            <person name="Venter S.N."/>
            <person name="James E.K."/>
        </authorList>
    </citation>
    <scope>NUCLEOTIDE SEQUENCE [LARGE SCALE GENOMIC DNA]</scope>
    <source>
        <strain evidence="3 4">WSM 3937</strain>
    </source>
</reference>
<organism evidence="2 5">
    <name type="scientific">Paraburkholderia rhynchosiae</name>
    <dbReference type="NCBI Taxonomy" id="487049"/>
    <lineage>
        <taxon>Bacteria</taxon>
        <taxon>Pseudomonadati</taxon>
        <taxon>Pseudomonadota</taxon>
        <taxon>Betaproteobacteria</taxon>
        <taxon>Burkholderiales</taxon>
        <taxon>Burkholderiaceae</taxon>
        <taxon>Paraburkholderia</taxon>
    </lineage>
</organism>
<sequence>MIERLQFPRALFIGVAFTVSILTACGGGGGSTENGSATSAGPSSSPVASPSPSSAPSSNISPTSPSAANAPTSSGSTTASTPVTSTAAQNFQAVTVEPNAYGFANLLMTSVTVCVPGSAICQTVDNVLLDTGSYGLRLFAPALSINLPQVASGQNALATCAAFGSGTTWGTVRTADIRLAGEYAPSTSVQLIADPAYPSVPTSCSNQGFQNIASPAVIGANGILGVGLQSADCPGCATHAYNVYYECSGSGCSPTTAPINAQVTNPVSNFAVDNNGVVVQLPSIPSSGQPSATGTIVFGIGTQENNSLGTARIFTTDPTQNTFSAQYKGTTYNYAFIDSGSNGLFFDDASIAQCSGGSAFFCPPAPLSLSAVVEGLNGSSAPVAFQVSNAETMLASGANAMNNYAALQTGMFDLGLPFFYGRKVYTAIRGRPTPGGTGPYFAF</sequence>
<dbReference type="EMBL" id="PNXY01000054">
    <property type="protein sequence ID" value="PMS20329.1"/>
    <property type="molecule type" value="Genomic_DNA"/>
</dbReference>
<evidence type="ECO:0000256" key="1">
    <source>
        <dbReference type="SAM" id="MobiDB-lite"/>
    </source>
</evidence>
<protein>
    <recommendedName>
        <fullName evidence="6">DUF3443 domain-containing protein</fullName>
    </recommendedName>
</protein>
<keyword evidence="4" id="KW-1185">Reference proteome</keyword>
<reference evidence="2 5" key="2">
    <citation type="submission" date="2020-04" db="EMBL/GenBank/DDBJ databases">
        <authorList>
            <person name="De Canck E."/>
        </authorList>
    </citation>
    <scope>NUCLEOTIDE SEQUENCE [LARGE SCALE GENOMIC DNA]</scope>
    <source>
        <strain evidence="2 5">LMG 27174</strain>
    </source>
</reference>